<protein>
    <submittedName>
        <fullName evidence="2">Uncharacterized protein</fullName>
    </submittedName>
</protein>
<evidence type="ECO:0000256" key="1">
    <source>
        <dbReference type="SAM" id="MobiDB-lite"/>
    </source>
</evidence>
<dbReference type="RefSeq" id="WP_345232754.1">
    <property type="nucleotide sequence ID" value="NZ_BAABGZ010000003.1"/>
</dbReference>
<accession>A0ABP8HWX4</accession>
<dbReference type="EMBL" id="BAABGZ010000003">
    <property type="protein sequence ID" value="GAA4346348.1"/>
    <property type="molecule type" value="Genomic_DNA"/>
</dbReference>
<gene>
    <name evidence="2" type="ORF">GCM10023185_00770</name>
</gene>
<organism evidence="2 3">
    <name type="scientific">Hymenobacter saemangeumensis</name>
    <dbReference type="NCBI Taxonomy" id="1084522"/>
    <lineage>
        <taxon>Bacteria</taxon>
        <taxon>Pseudomonadati</taxon>
        <taxon>Bacteroidota</taxon>
        <taxon>Cytophagia</taxon>
        <taxon>Cytophagales</taxon>
        <taxon>Hymenobacteraceae</taxon>
        <taxon>Hymenobacter</taxon>
    </lineage>
</organism>
<evidence type="ECO:0000313" key="3">
    <source>
        <dbReference type="Proteomes" id="UP001501153"/>
    </source>
</evidence>
<comment type="caution">
    <text evidence="2">The sequence shown here is derived from an EMBL/GenBank/DDBJ whole genome shotgun (WGS) entry which is preliminary data.</text>
</comment>
<feature type="region of interest" description="Disordered" evidence="1">
    <location>
        <begin position="255"/>
        <end position="274"/>
    </location>
</feature>
<proteinExistence type="predicted"/>
<dbReference type="Proteomes" id="UP001501153">
    <property type="component" value="Unassembled WGS sequence"/>
</dbReference>
<keyword evidence="3" id="KW-1185">Reference proteome</keyword>
<name>A0ABP8HWX4_9BACT</name>
<sequence length="461" mass="48949">MKKQTPAQSARRGVRSAFYPTLGLAASLLLASSCSHEEAEAPALAALTTEADAVSADLVAAPAIAASNWTAGRFTGSIVPLGSQRAMPNVTLGGNPIVKSNNPEKFTSTGWLTQHTYTHPSRGGNNAWLSGNFNIYVSHYNGLTTQAYLQVLAVNPHAYPITVSYRGSILTSSEAGDSRGILGKSNYYMVTENMLRLPSTVTSKTIPARGAVLLALKRLNSGGSVDGTLLVNAASPGVFTYVVATNTDRIDEGLSLAHNPSTRRPATGNIKPPTVKDFGTEAGVYGFSKVTATPNVPLPGGIGHIGISVNYAGYEETVASPYVQTAPANRNGSGQILRLFDSSYRTNGNYGHEYNVTLRLQNTLARPRRVKVWFASNAHTATRGLLYNGAMLFNGSTRQVVTKPIKTVPNEPFNARQELTVVNGVSQPLLIGANSTLNVPVQFYIPGLSSAGAHFILETQD</sequence>
<dbReference type="PROSITE" id="PS51257">
    <property type="entry name" value="PROKAR_LIPOPROTEIN"/>
    <property type="match status" value="1"/>
</dbReference>
<reference evidence="3" key="1">
    <citation type="journal article" date="2019" name="Int. J. Syst. Evol. Microbiol.">
        <title>The Global Catalogue of Microorganisms (GCM) 10K type strain sequencing project: providing services to taxonomists for standard genome sequencing and annotation.</title>
        <authorList>
            <consortium name="The Broad Institute Genomics Platform"/>
            <consortium name="The Broad Institute Genome Sequencing Center for Infectious Disease"/>
            <person name="Wu L."/>
            <person name="Ma J."/>
        </authorList>
    </citation>
    <scope>NUCLEOTIDE SEQUENCE [LARGE SCALE GENOMIC DNA]</scope>
    <source>
        <strain evidence="3">JCM 17923</strain>
    </source>
</reference>
<evidence type="ECO:0000313" key="2">
    <source>
        <dbReference type="EMBL" id="GAA4346348.1"/>
    </source>
</evidence>